<evidence type="ECO:0000313" key="1">
    <source>
        <dbReference type="EMBL" id="KKK49746.1"/>
    </source>
</evidence>
<name>A0A0F8YNS2_9ZZZZ</name>
<sequence length="120" mass="14757">MTVQKAYRERLKQKDIWKYKLGSGEIHMFLGTRMGGLASWKVCEQWRINRNDNRLCFDSLSLKDQIEYAKQAYSLVKTFPLLWKEYWISFLMLFDKYVLKDWEEELWDEEEDNRVKWTTK</sequence>
<dbReference type="EMBL" id="LAZR01068380">
    <property type="protein sequence ID" value="KKK49746.1"/>
    <property type="molecule type" value="Genomic_DNA"/>
</dbReference>
<gene>
    <name evidence="1" type="ORF">LCGC14_3131960</name>
</gene>
<comment type="caution">
    <text evidence="1">The sequence shown here is derived from an EMBL/GenBank/DDBJ whole genome shotgun (WGS) entry which is preliminary data.</text>
</comment>
<reference evidence="1" key="1">
    <citation type="journal article" date="2015" name="Nature">
        <title>Complex archaea that bridge the gap between prokaryotes and eukaryotes.</title>
        <authorList>
            <person name="Spang A."/>
            <person name="Saw J.H."/>
            <person name="Jorgensen S.L."/>
            <person name="Zaremba-Niedzwiedzka K."/>
            <person name="Martijn J."/>
            <person name="Lind A.E."/>
            <person name="van Eijk R."/>
            <person name="Schleper C."/>
            <person name="Guy L."/>
            <person name="Ettema T.J."/>
        </authorList>
    </citation>
    <scope>NUCLEOTIDE SEQUENCE</scope>
</reference>
<organism evidence="1">
    <name type="scientific">marine sediment metagenome</name>
    <dbReference type="NCBI Taxonomy" id="412755"/>
    <lineage>
        <taxon>unclassified sequences</taxon>
        <taxon>metagenomes</taxon>
        <taxon>ecological metagenomes</taxon>
    </lineage>
</organism>
<dbReference type="AlphaFoldDB" id="A0A0F8YNS2"/>
<proteinExistence type="predicted"/>
<accession>A0A0F8YNS2</accession>
<protein>
    <submittedName>
        <fullName evidence="1">Uncharacterized protein</fullName>
    </submittedName>
</protein>